<dbReference type="AlphaFoldDB" id="A0A0A9ER14"/>
<name>A0A0A9ER14_ARUDO</name>
<sequence length="57" mass="6286">MGLRGFPSLVAHHRTCPQTAVIRFDPSFLGGEMVGSITSKSSTIIVQQWRSNYYAAD</sequence>
<reference evidence="1" key="2">
    <citation type="journal article" date="2015" name="Data Brief">
        <title>Shoot transcriptome of the giant reed, Arundo donax.</title>
        <authorList>
            <person name="Barrero R.A."/>
            <person name="Guerrero F.D."/>
            <person name="Moolhuijzen P."/>
            <person name="Goolsby J.A."/>
            <person name="Tidwell J."/>
            <person name="Bellgard S.E."/>
            <person name="Bellgard M.I."/>
        </authorList>
    </citation>
    <scope>NUCLEOTIDE SEQUENCE</scope>
    <source>
        <tissue evidence="1">Shoot tissue taken approximately 20 cm above the soil surface</tissue>
    </source>
</reference>
<evidence type="ECO:0000313" key="1">
    <source>
        <dbReference type="EMBL" id="JAE00321.1"/>
    </source>
</evidence>
<dbReference type="EMBL" id="GBRH01197575">
    <property type="protein sequence ID" value="JAE00321.1"/>
    <property type="molecule type" value="Transcribed_RNA"/>
</dbReference>
<reference evidence="1" key="1">
    <citation type="submission" date="2014-09" db="EMBL/GenBank/DDBJ databases">
        <authorList>
            <person name="Magalhaes I.L.F."/>
            <person name="Oliveira U."/>
            <person name="Santos F.R."/>
            <person name="Vidigal T.H.D.A."/>
            <person name="Brescovit A.D."/>
            <person name="Santos A.J."/>
        </authorList>
    </citation>
    <scope>NUCLEOTIDE SEQUENCE</scope>
    <source>
        <tissue evidence="1">Shoot tissue taken approximately 20 cm above the soil surface</tissue>
    </source>
</reference>
<protein>
    <submittedName>
        <fullName evidence="1">Uncharacterized protein</fullName>
    </submittedName>
</protein>
<organism evidence="1">
    <name type="scientific">Arundo donax</name>
    <name type="common">Giant reed</name>
    <name type="synonym">Donax arundinaceus</name>
    <dbReference type="NCBI Taxonomy" id="35708"/>
    <lineage>
        <taxon>Eukaryota</taxon>
        <taxon>Viridiplantae</taxon>
        <taxon>Streptophyta</taxon>
        <taxon>Embryophyta</taxon>
        <taxon>Tracheophyta</taxon>
        <taxon>Spermatophyta</taxon>
        <taxon>Magnoliopsida</taxon>
        <taxon>Liliopsida</taxon>
        <taxon>Poales</taxon>
        <taxon>Poaceae</taxon>
        <taxon>PACMAD clade</taxon>
        <taxon>Arundinoideae</taxon>
        <taxon>Arundineae</taxon>
        <taxon>Arundo</taxon>
    </lineage>
</organism>
<proteinExistence type="predicted"/>
<accession>A0A0A9ER14</accession>